<dbReference type="EMBL" id="AGSI01000009">
    <property type="protein sequence ID" value="EIE22825.1"/>
    <property type="molecule type" value="Genomic_DNA"/>
</dbReference>
<accession>I0YWQ6</accession>
<sequence length="201" mass="22768">MNLMYLGSYRKYDSHLIPSMSTHQWQRLKEAELLKKEGNELYAINDIDGAVAKYEEALQKAPEASTKQRAVYYANLAACHLKCRQFEDAVQDSTAALELDPDYVKALMRRSAAYEELDDMEHSLADSQKVIELDPDNTLAKNTVLRLTPVVKERQEKMKDEMLGKLKDLGNTLLGKVGLSLDNFKAEKDPNTGSYSINFSQ</sequence>
<dbReference type="Proteomes" id="UP000007264">
    <property type="component" value="Unassembled WGS sequence"/>
</dbReference>
<dbReference type="RefSeq" id="XP_005647369.1">
    <property type="nucleotide sequence ID" value="XM_005647312.1"/>
</dbReference>
<dbReference type="GeneID" id="17040812"/>
<feature type="repeat" description="TPR" evidence="1">
    <location>
        <begin position="70"/>
        <end position="103"/>
    </location>
</feature>
<dbReference type="SUPFAM" id="SSF48452">
    <property type="entry name" value="TPR-like"/>
    <property type="match status" value="1"/>
</dbReference>
<keyword evidence="3" id="KW-1185">Reference proteome</keyword>
<evidence type="ECO:0000256" key="1">
    <source>
        <dbReference type="PROSITE-ProRule" id="PRU00339"/>
    </source>
</evidence>
<dbReference type="PANTHER" id="PTHR46014:SF1">
    <property type="entry name" value="TETRATRICOPEPTIDE REPEAT PROTEIN 1"/>
    <property type="match status" value="1"/>
</dbReference>
<protein>
    <submittedName>
        <fullName evidence="2">TPR protein</fullName>
    </submittedName>
</protein>
<dbReference type="InterPro" id="IPR052769">
    <property type="entry name" value="TPR_domain_protein"/>
</dbReference>
<dbReference type="PROSITE" id="PS50005">
    <property type="entry name" value="TPR"/>
    <property type="match status" value="3"/>
</dbReference>
<proteinExistence type="predicted"/>
<reference evidence="2 3" key="1">
    <citation type="journal article" date="2012" name="Genome Biol.">
        <title>The genome of the polar eukaryotic microalga coccomyxa subellipsoidea reveals traits of cold adaptation.</title>
        <authorList>
            <person name="Blanc G."/>
            <person name="Agarkova I."/>
            <person name="Grimwood J."/>
            <person name="Kuo A."/>
            <person name="Brueggeman A."/>
            <person name="Dunigan D."/>
            <person name="Gurnon J."/>
            <person name="Ladunga I."/>
            <person name="Lindquist E."/>
            <person name="Lucas S."/>
            <person name="Pangilinan J."/>
            <person name="Proschold T."/>
            <person name="Salamov A."/>
            <person name="Schmutz J."/>
            <person name="Weeks D."/>
            <person name="Yamada T."/>
            <person name="Claverie J.M."/>
            <person name="Grigoriev I."/>
            <person name="Van Etten J."/>
            <person name="Lomsadze A."/>
            <person name="Borodovsky M."/>
        </authorList>
    </citation>
    <scope>NUCLEOTIDE SEQUENCE [LARGE SCALE GENOMIC DNA]</scope>
    <source>
        <strain evidence="2 3">C-169</strain>
    </source>
</reference>
<gene>
    <name evidence="2" type="ORF">COCSUDRAFT_36871</name>
</gene>
<dbReference type="OrthoDB" id="1872379at2759"/>
<feature type="repeat" description="TPR" evidence="1">
    <location>
        <begin position="104"/>
        <end position="137"/>
    </location>
</feature>
<name>I0YWQ6_COCSC</name>
<dbReference type="AlphaFoldDB" id="I0YWQ6"/>
<comment type="caution">
    <text evidence="2">The sequence shown here is derived from an EMBL/GenBank/DDBJ whole genome shotgun (WGS) entry which is preliminary data.</text>
</comment>
<dbReference type="Pfam" id="PF13181">
    <property type="entry name" value="TPR_8"/>
    <property type="match status" value="2"/>
</dbReference>
<feature type="repeat" description="TPR" evidence="1">
    <location>
        <begin position="31"/>
        <end position="64"/>
    </location>
</feature>
<evidence type="ECO:0000313" key="3">
    <source>
        <dbReference type="Proteomes" id="UP000007264"/>
    </source>
</evidence>
<dbReference type="SMART" id="SM00028">
    <property type="entry name" value="TPR"/>
    <property type="match status" value="3"/>
</dbReference>
<dbReference type="InterPro" id="IPR011990">
    <property type="entry name" value="TPR-like_helical_dom_sf"/>
</dbReference>
<evidence type="ECO:0000313" key="2">
    <source>
        <dbReference type="EMBL" id="EIE22825.1"/>
    </source>
</evidence>
<dbReference type="KEGG" id="csl:COCSUDRAFT_36871"/>
<organism evidence="2 3">
    <name type="scientific">Coccomyxa subellipsoidea (strain C-169)</name>
    <name type="common">Green microalga</name>
    <dbReference type="NCBI Taxonomy" id="574566"/>
    <lineage>
        <taxon>Eukaryota</taxon>
        <taxon>Viridiplantae</taxon>
        <taxon>Chlorophyta</taxon>
        <taxon>core chlorophytes</taxon>
        <taxon>Trebouxiophyceae</taxon>
        <taxon>Trebouxiophyceae incertae sedis</taxon>
        <taxon>Coccomyxaceae</taxon>
        <taxon>Coccomyxa</taxon>
        <taxon>Coccomyxa subellipsoidea</taxon>
    </lineage>
</organism>
<dbReference type="Gene3D" id="1.25.40.10">
    <property type="entry name" value="Tetratricopeptide repeat domain"/>
    <property type="match status" value="1"/>
</dbReference>
<keyword evidence="1" id="KW-0802">TPR repeat</keyword>
<dbReference type="InterPro" id="IPR019734">
    <property type="entry name" value="TPR_rpt"/>
</dbReference>
<dbReference type="STRING" id="574566.I0YWQ6"/>
<dbReference type="PANTHER" id="PTHR46014">
    <property type="entry name" value="TETRATRICOPEPTIDE REPEAT PROTEIN 1"/>
    <property type="match status" value="1"/>
</dbReference>
<dbReference type="eggNOG" id="KOG4234">
    <property type="taxonomic scope" value="Eukaryota"/>
</dbReference>